<dbReference type="GO" id="GO:0020037">
    <property type="term" value="F:heme binding"/>
    <property type="evidence" value="ECO:0007669"/>
    <property type="project" value="InterPro"/>
</dbReference>
<evidence type="ECO:0000313" key="10">
    <source>
        <dbReference type="Proteomes" id="UP000715781"/>
    </source>
</evidence>
<proteinExistence type="inferred from homology"/>
<dbReference type="PANTHER" id="PTHR24291:SF50">
    <property type="entry name" value="BIFUNCTIONAL ALBAFLAVENONE MONOOXYGENASE_TERPENE SYNTHASE"/>
    <property type="match status" value="1"/>
</dbReference>
<keyword evidence="2 7" id="KW-0349">Heme</keyword>
<dbReference type="PROSITE" id="PS00086">
    <property type="entry name" value="CYTOCHROME_P450"/>
    <property type="match status" value="1"/>
</dbReference>
<dbReference type="InterPro" id="IPR017972">
    <property type="entry name" value="Cyt_P450_CS"/>
</dbReference>
<reference evidence="9" key="1">
    <citation type="submission" date="2021-05" db="EMBL/GenBank/DDBJ databases">
        <authorList>
            <person name="Pietrasiak N."/>
            <person name="Ward R."/>
            <person name="Stajich J.E."/>
            <person name="Kurbessoian T."/>
        </authorList>
    </citation>
    <scope>NUCLEOTIDE SEQUENCE</scope>
    <source>
        <strain evidence="9">JT2-VF2</strain>
    </source>
</reference>
<dbReference type="PRINTS" id="PR00385">
    <property type="entry name" value="P450"/>
</dbReference>
<dbReference type="CDD" id="cd20620">
    <property type="entry name" value="CYP132-like"/>
    <property type="match status" value="1"/>
</dbReference>
<organism evidence="9 10">
    <name type="scientific">Mojavia pulchra JT2-VF2</name>
    <dbReference type="NCBI Taxonomy" id="287848"/>
    <lineage>
        <taxon>Bacteria</taxon>
        <taxon>Bacillati</taxon>
        <taxon>Cyanobacteriota</taxon>
        <taxon>Cyanophyceae</taxon>
        <taxon>Nostocales</taxon>
        <taxon>Nostocaceae</taxon>
    </lineage>
</organism>
<evidence type="ECO:0000256" key="4">
    <source>
        <dbReference type="ARBA" id="ARBA00023002"/>
    </source>
</evidence>
<reference evidence="9" key="2">
    <citation type="journal article" date="2022" name="Microbiol. Resour. Announc.">
        <title>Metagenome Sequencing to Explore Phylogenomics of Terrestrial Cyanobacteria.</title>
        <authorList>
            <person name="Ward R.D."/>
            <person name="Stajich J.E."/>
            <person name="Johansen J.R."/>
            <person name="Huntemann M."/>
            <person name="Clum A."/>
            <person name="Foster B."/>
            <person name="Foster B."/>
            <person name="Roux S."/>
            <person name="Palaniappan K."/>
            <person name="Varghese N."/>
            <person name="Mukherjee S."/>
            <person name="Reddy T.B.K."/>
            <person name="Daum C."/>
            <person name="Copeland A."/>
            <person name="Chen I.A."/>
            <person name="Ivanova N.N."/>
            <person name="Kyrpides N.C."/>
            <person name="Shapiro N."/>
            <person name="Eloe-Fadrosh E.A."/>
            <person name="Pietrasiak N."/>
        </authorList>
    </citation>
    <scope>NUCLEOTIDE SEQUENCE</scope>
    <source>
        <strain evidence="9">JT2-VF2</strain>
    </source>
</reference>
<dbReference type="EMBL" id="JAHHHN010000009">
    <property type="protein sequence ID" value="MBW4562905.1"/>
    <property type="molecule type" value="Genomic_DNA"/>
</dbReference>
<dbReference type="Proteomes" id="UP000715781">
    <property type="component" value="Unassembled WGS sequence"/>
</dbReference>
<dbReference type="Pfam" id="PF00067">
    <property type="entry name" value="p450"/>
    <property type="match status" value="1"/>
</dbReference>
<accession>A0A951Q236</accession>
<name>A0A951Q236_9NOST</name>
<dbReference type="Gene3D" id="1.10.630.10">
    <property type="entry name" value="Cytochrome P450"/>
    <property type="match status" value="1"/>
</dbReference>
<evidence type="ECO:0000256" key="1">
    <source>
        <dbReference type="ARBA" id="ARBA00010617"/>
    </source>
</evidence>
<comment type="similarity">
    <text evidence="1 8">Belongs to the cytochrome P450 family.</text>
</comment>
<keyword evidence="4 8" id="KW-0560">Oxidoreductase</keyword>
<dbReference type="AlphaFoldDB" id="A0A951Q236"/>
<gene>
    <name evidence="9" type="ORF">KME32_17500</name>
</gene>
<evidence type="ECO:0000313" key="9">
    <source>
        <dbReference type="EMBL" id="MBW4562905.1"/>
    </source>
</evidence>
<keyword evidence="5 7" id="KW-0408">Iron</keyword>
<evidence type="ECO:0000256" key="7">
    <source>
        <dbReference type="PIRSR" id="PIRSR602401-1"/>
    </source>
</evidence>
<dbReference type="SUPFAM" id="SSF48264">
    <property type="entry name" value="Cytochrome P450"/>
    <property type="match status" value="1"/>
</dbReference>
<evidence type="ECO:0000256" key="2">
    <source>
        <dbReference type="ARBA" id="ARBA00022617"/>
    </source>
</evidence>
<dbReference type="InterPro" id="IPR036396">
    <property type="entry name" value="Cyt_P450_sf"/>
</dbReference>
<comment type="cofactor">
    <cofactor evidence="7">
        <name>heme</name>
        <dbReference type="ChEBI" id="CHEBI:30413"/>
    </cofactor>
</comment>
<dbReference type="InterPro" id="IPR002401">
    <property type="entry name" value="Cyt_P450_E_grp-I"/>
</dbReference>
<dbReference type="PANTHER" id="PTHR24291">
    <property type="entry name" value="CYTOCHROME P450 FAMILY 4"/>
    <property type="match status" value="1"/>
</dbReference>
<keyword evidence="6 8" id="KW-0503">Monooxygenase</keyword>
<evidence type="ECO:0000256" key="8">
    <source>
        <dbReference type="RuleBase" id="RU000461"/>
    </source>
</evidence>
<keyword evidence="3 7" id="KW-0479">Metal-binding</keyword>
<evidence type="ECO:0000256" key="3">
    <source>
        <dbReference type="ARBA" id="ARBA00022723"/>
    </source>
</evidence>
<dbReference type="GO" id="GO:0004497">
    <property type="term" value="F:monooxygenase activity"/>
    <property type="evidence" value="ECO:0007669"/>
    <property type="project" value="UniProtKB-KW"/>
</dbReference>
<feature type="binding site" description="axial binding residue" evidence="7">
    <location>
        <position position="395"/>
    </location>
    <ligand>
        <name>heme</name>
        <dbReference type="ChEBI" id="CHEBI:30413"/>
    </ligand>
    <ligandPart>
        <name>Fe</name>
        <dbReference type="ChEBI" id="CHEBI:18248"/>
    </ligandPart>
</feature>
<sequence length="447" mass="51173">MTTTLVSIPRIPPEPKGHFIIGHIPEFQRDPLGFLSSCARKYGDLVRLRFGLQPVYLLNHPGYIEEVLTNKSSHFQKPRIMRGILLGNGLLTSEKAFWHRQRRLTQPAFHRDRIAAYGDVMVAYTNRMLATWQHGETYDVQQEISHLTLTIVAKTLFDVDVASETEKIVDTMKVLVESFNARATTLFMLPERIPTPGNLRYLRSVRRLDKIVYSFIKQRRASNEDAGDLLSMLLHAESEDGSQMTDQQLRDEVMTLFIAGYETTANALSWTWMLLSQHPEVETKLIEELQTVLGGRTPTVSDLPQLPYAEMVILESMRLYPPIWSIAREVVQECEIGGYVLPANTTVFMSQWVMHRDPRFFDHPDVFNPDRWTDDLAKRLPTFAYFPFGGGSRVCIGKRFAMMEMVLLLATIAQKFRLTMVPGHPIAFPPAALLRPMYGLKMSLTKR</sequence>
<protein>
    <submittedName>
        <fullName evidence="9">Cytochrome P450</fullName>
    </submittedName>
</protein>
<dbReference type="InterPro" id="IPR050196">
    <property type="entry name" value="Cytochrome_P450_Monoox"/>
</dbReference>
<comment type="caution">
    <text evidence="9">The sequence shown here is derived from an EMBL/GenBank/DDBJ whole genome shotgun (WGS) entry which is preliminary data.</text>
</comment>
<evidence type="ECO:0000256" key="5">
    <source>
        <dbReference type="ARBA" id="ARBA00023004"/>
    </source>
</evidence>
<dbReference type="PRINTS" id="PR00463">
    <property type="entry name" value="EP450I"/>
</dbReference>
<dbReference type="InterPro" id="IPR001128">
    <property type="entry name" value="Cyt_P450"/>
</dbReference>
<dbReference type="GO" id="GO:0016705">
    <property type="term" value="F:oxidoreductase activity, acting on paired donors, with incorporation or reduction of molecular oxygen"/>
    <property type="evidence" value="ECO:0007669"/>
    <property type="project" value="InterPro"/>
</dbReference>
<evidence type="ECO:0000256" key="6">
    <source>
        <dbReference type="ARBA" id="ARBA00023033"/>
    </source>
</evidence>
<dbReference type="GO" id="GO:0005506">
    <property type="term" value="F:iron ion binding"/>
    <property type="evidence" value="ECO:0007669"/>
    <property type="project" value="InterPro"/>
</dbReference>